<reference evidence="1 2" key="2">
    <citation type="journal article" date="2007" name="BMC Biol.">
        <title>A 100%-complete sequence reveals unusually simple genomic features in the hot-spring red alga Cyanidioschyzon merolae.</title>
        <authorList>
            <person name="Nozaki H."/>
            <person name="Takano H."/>
            <person name="Misumi O."/>
            <person name="Terasawa K."/>
            <person name="Matsuzaki M."/>
            <person name="Maruyama S."/>
            <person name="Nishida K."/>
            <person name="Yagisawa F."/>
            <person name="Yoshida Y."/>
            <person name="Fujiwara T."/>
            <person name="Takio S."/>
            <person name="Tamura K."/>
            <person name="Chung S.J."/>
            <person name="Nakamura S."/>
            <person name="Kuroiwa H."/>
            <person name="Tanaka K."/>
            <person name="Sato N."/>
            <person name="Kuroiwa T."/>
        </authorList>
    </citation>
    <scope>NUCLEOTIDE SEQUENCE [LARGE SCALE GENOMIC DNA]</scope>
    <source>
        <strain evidence="1 2">10D</strain>
    </source>
</reference>
<protein>
    <submittedName>
        <fullName evidence="1">Uncharacterized protein</fullName>
    </submittedName>
</protein>
<accession>M1VC45</accession>
<dbReference type="KEGG" id="cme:CYME_CMS457C"/>
<proteinExistence type="predicted"/>
<keyword evidence="2" id="KW-1185">Reference proteome</keyword>
<dbReference type="EMBL" id="AP006501">
    <property type="protein sequence ID" value="BAM83009.1"/>
    <property type="molecule type" value="Genomic_DNA"/>
</dbReference>
<dbReference type="GeneID" id="16997527"/>
<evidence type="ECO:0000313" key="1">
    <source>
        <dbReference type="EMBL" id="BAM83009.1"/>
    </source>
</evidence>
<organism evidence="1 2">
    <name type="scientific">Cyanidioschyzon merolae (strain NIES-3377 / 10D)</name>
    <name type="common">Unicellular red alga</name>
    <dbReference type="NCBI Taxonomy" id="280699"/>
    <lineage>
        <taxon>Eukaryota</taxon>
        <taxon>Rhodophyta</taxon>
        <taxon>Bangiophyceae</taxon>
        <taxon>Cyanidiales</taxon>
        <taxon>Cyanidiaceae</taxon>
        <taxon>Cyanidioschyzon</taxon>
    </lineage>
</organism>
<reference evidence="1 2" key="1">
    <citation type="journal article" date="2004" name="Nature">
        <title>Genome sequence of the ultrasmall unicellular red alga Cyanidioschyzon merolae 10D.</title>
        <authorList>
            <person name="Matsuzaki M."/>
            <person name="Misumi O."/>
            <person name="Shin-i T."/>
            <person name="Maruyama S."/>
            <person name="Takahara M."/>
            <person name="Miyagishima S."/>
            <person name="Mori T."/>
            <person name="Nishida K."/>
            <person name="Yagisawa F."/>
            <person name="Nishida K."/>
            <person name="Yoshida Y."/>
            <person name="Nishimura Y."/>
            <person name="Nakao S."/>
            <person name="Kobayashi T."/>
            <person name="Momoyama Y."/>
            <person name="Higashiyama T."/>
            <person name="Minoda A."/>
            <person name="Sano M."/>
            <person name="Nomoto H."/>
            <person name="Oishi K."/>
            <person name="Hayashi H."/>
            <person name="Ohta F."/>
            <person name="Nishizaka S."/>
            <person name="Haga S."/>
            <person name="Miura S."/>
            <person name="Morishita T."/>
            <person name="Kabeya Y."/>
            <person name="Terasawa K."/>
            <person name="Suzuki Y."/>
            <person name="Ishii Y."/>
            <person name="Asakawa S."/>
            <person name="Takano H."/>
            <person name="Ohta N."/>
            <person name="Kuroiwa H."/>
            <person name="Tanaka K."/>
            <person name="Shimizu N."/>
            <person name="Sugano S."/>
            <person name="Sato N."/>
            <person name="Nozaki H."/>
            <person name="Ogasawara N."/>
            <person name="Kohara Y."/>
            <person name="Kuroiwa T."/>
        </authorList>
    </citation>
    <scope>NUCLEOTIDE SEQUENCE [LARGE SCALE GENOMIC DNA]</scope>
    <source>
        <strain evidence="1 2">10D</strain>
    </source>
</reference>
<name>M1VC45_CYAM1</name>
<dbReference type="OrthoDB" id="10538267at2759"/>
<sequence>MPPDTLGWHWTERSKRWLGVVRGNLVRVSNIAAEPGLAEAAASSTSVPVAIAYRARELAVFRVADGELLQRLHVKKALGFERCECIRGAFRARGRTHDALVLVCAGDHGPCAAHALKAVELYWTQTAPTSPLTLHARTLTLTSTETGSADHNPVDLSKQLGAAFMPLLSDESVVSTVTYSDTTTTRPELSDCNRAADPRPGPCGVVYVHQVLVAVSGQPPAVLSLRSRAASAPFAFEDATLEQNEELVQAWPWASQLNWPLPRACLVLQCPCSGCRHEERKSCRLKTGLVIYDRVVGILCWRLRKPEAAAGAASDLRRALDVRVQFLRSLPTWVALQSTFADLRLPEDLPWLVLSRYERRPYQGHCPDLSMDDVLHCAGRLYWSLGDCRLEMPTRLENDAESSALVTLRWFQRKAGAPQELSLVPLDGCVDSLRYRDPQQKQQQENTRLCVLYADGRLLRLAAQSDGHPASWASFPAATSTEASWYLLATSWLKQLRPLEEPLGFINEQLVWTTFGRLLRAATESDGRVSALTPRTYPLTHDPAVVAAETQWDEASETITAAVVTSVAAERHPASSPSPLTAASAAYVRARWSVERGAFLERLQYGFVMHHALSTEALEQQGRPTRLFALENEALLVALLSSEWPNRWTRVLVLHHRWEAGSSGSEPDWSAAFCSTDSTVALHQWLSWGEAIQVCTKQFVLLQWQKNRWTRLCIHQSDLTNDAFATDDARLFVLGQGHRLCLWMRSGSCAPLWYPYLSVELDAPVATITLDFRFLKVSRWLHDGWLVFALKWAGFSELSVAPPVTADLFSGQASSQEAGAGEALLRAAPVRSALRRTLNPTLSLELLGLGNGALVVNGECCFPFGFTEIQLRPCPATPATAACTTPGGDGDASVSPTISMVDPRSVEPPNEAMTPLLLLLVDGQLWLGVTSEHCSLGGQASALTLWPVLFPNSHPVRLVDCQAVMRTPTGIRCCDCIRRNDIDIRISTDDGTEQRGECAWRFCTHTQDDRIDDLDYESNSEHHHVHWSECACSTAPDVGSSGSRQHQEGNEATSSALLQSGRHLARLSLLWLDTDGIVHWGLVECALNGLRTHCKAGERPITALEYDACTDSIWTLLDGRPVALVPDSLRPRVIHDARGVLSNAFVDLCIPPVTPSEAFPASVRGEVLRALGDRLIALQDTNESVYLATARLEAGDVWLQAYPLETVGGDTTSSIGRLPRVGQRLRLGTSLVPGTVLLVIERPRSFVLEAWTSRRDASSTWASEWRPERVAQCTLSGVDTFRLDPWSRPLVLTEIAGDGTLLLSGMYPDTPMSIPFRPGQHVELWRPNASNHVQLIGCCSRVRVYFGASGLVTVDHRTTSPAPREQVEGGARSPQAAIPARFSTGADARDSSNCSCTSCCSCSCCYPWPQGYVPCFYQPQVLTAGVVLSRYPNGHLVFSGAESHWATFSDGACLVWYPRRFSAGPC</sequence>
<dbReference type="RefSeq" id="XP_005539045.1">
    <property type="nucleotide sequence ID" value="XM_005538988.1"/>
</dbReference>
<dbReference type="Proteomes" id="UP000007014">
    <property type="component" value="Chromosome 19"/>
</dbReference>
<evidence type="ECO:0000313" key="2">
    <source>
        <dbReference type="Proteomes" id="UP000007014"/>
    </source>
</evidence>
<dbReference type="Gramene" id="CMS457CT">
    <property type="protein sequence ID" value="CMS457CT"/>
    <property type="gene ID" value="CMS457C"/>
</dbReference>
<gene>
    <name evidence="1" type="ORF">CYME_CMS457C</name>
</gene>
<dbReference type="HOGENOM" id="CLU_250481_0_0_1"/>